<comment type="caution">
    <text evidence="1">The sequence shown here is derived from an EMBL/GenBank/DDBJ whole genome shotgun (WGS) entry which is preliminary data.</text>
</comment>
<evidence type="ECO:0000313" key="2">
    <source>
        <dbReference type="Proteomes" id="UP000828390"/>
    </source>
</evidence>
<reference evidence="1" key="1">
    <citation type="journal article" date="2019" name="bioRxiv">
        <title>The Genome of the Zebra Mussel, Dreissena polymorpha: A Resource for Invasive Species Research.</title>
        <authorList>
            <person name="McCartney M.A."/>
            <person name="Auch B."/>
            <person name="Kono T."/>
            <person name="Mallez S."/>
            <person name="Zhang Y."/>
            <person name="Obille A."/>
            <person name="Becker A."/>
            <person name="Abrahante J.E."/>
            <person name="Garbe J."/>
            <person name="Badalamenti J.P."/>
            <person name="Herman A."/>
            <person name="Mangelson H."/>
            <person name="Liachko I."/>
            <person name="Sullivan S."/>
            <person name="Sone E.D."/>
            <person name="Koren S."/>
            <person name="Silverstein K.A.T."/>
            <person name="Beckman K.B."/>
            <person name="Gohl D.M."/>
        </authorList>
    </citation>
    <scope>NUCLEOTIDE SEQUENCE</scope>
    <source>
        <strain evidence="1">Duluth1</strain>
        <tissue evidence="1">Whole animal</tissue>
    </source>
</reference>
<proteinExistence type="predicted"/>
<dbReference type="Proteomes" id="UP000828390">
    <property type="component" value="Unassembled WGS sequence"/>
</dbReference>
<accession>A0A9D4F4H5</accession>
<name>A0A9D4F4H5_DREPO</name>
<reference evidence="1" key="2">
    <citation type="submission" date="2020-11" db="EMBL/GenBank/DDBJ databases">
        <authorList>
            <person name="McCartney M.A."/>
            <person name="Auch B."/>
            <person name="Kono T."/>
            <person name="Mallez S."/>
            <person name="Becker A."/>
            <person name="Gohl D.M."/>
            <person name="Silverstein K.A.T."/>
            <person name="Koren S."/>
            <person name="Bechman K.B."/>
            <person name="Herman A."/>
            <person name="Abrahante J.E."/>
            <person name="Garbe J."/>
        </authorList>
    </citation>
    <scope>NUCLEOTIDE SEQUENCE</scope>
    <source>
        <strain evidence="1">Duluth1</strain>
        <tissue evidence="1">Whole animal</tissue>
    </source>
</reference>
<dbReference type="EMBL" id="JAIWYP010000007">
    <property type="protein sequence ID" value="KAH3791159.1"/>
    <property type="molecule type" value="Genomic_DNA"/>
</dbReference>
<protein>
    <submittedName>
        <fullName evidence="1">Uncharacterized protein</fullName>
    </submittedName>
</protein>
<dbReference type="AlphaFoldDB" id="A0A9D4F4H5"/>
<sequence>MPVPRQDLGLLSEPEFQFTSAFVMYPDVGYANTGPVQGTVILGPSVDRICVGLPSFCWGFGITVGERGPSGSDTGS</sequence>
<gene>
    <name evidence="1" type="ORF">DPMN_144639</name>
</gene>
<evidence type="ECO:0000313" key="1">
    <source>
        <dbReference type="EMBL" id="KAH3791159.1"/>
    </source>
</evidence>
<keyword evidence="2" id="KW-1185">Reference proteome</keyword>
<organism evidence="1 2">
    <name type="scientific">Dreissena polymorpha</name>
    <name type="common">Zebra mussel</name>
    <name type="synonym">Mytilus polymorpha</name>
    <dbReference type="NCBI Taxonomy" id="45954"/>
    <lineage>
        <taxon>Eukaryota</taxon>
        <taxon>Metazoa</taxon>
        <taxon>Spiralia</taxon>
        <taxon>Lophotrochozoa</taxon>
        <taxon>Mollusca</taxon>
        <taxon>Bivalvia</taxon>
        <taxon>Autobranchia</taxon>
        <taxon>Heteroconchia</taxon>
        <taxon>Euheterodonta</taxon>
        <taxon>Imparidentia</taxon>
        <taxon>Neoheterodontei</taxon>
        <taxon>Myida</taxon>
        <taxon>Dreissenoidea</taxon>
        <taxon>Dreissenidae</taxon>
        <taxon>Dreissena</taxon>
    </lineage>
</organism>